<dbReference type="SUPFAM" id="SSF47095">
    <property type="entry name" value="HMG-box"/>
    <property type="match status" value="1"/>
</dbReference>
<feature type="coiled-coil region" evidence="2">
    <location>
        <begin position="345"/>
        <end position="372"/>
    </location>
</feature>
<dbReference type="SUPFAM" id="SSF46774">
    <property type="entry name" value="ARID-like"/>
    <property type="match status" value="1"/>
</dbReference>
<evidence type="ECO:0000256" key="2">
    <source>
        <dbReference type="SAM" id="Coils"/>
    </source>
</evidence>
<dbReference type="CDD" id="cd22009">
    <property type="entry name" value="HMG-box_AtHMGB9-like"/>
    <property type="match status" value="1"/>
</dbReference>
<dbReference type="PANTHER" id="PTHR46691:SF1">
    <property type="entry name" value="AT-RICH INTERACTIVE DOMAIN-CONTAINING PROTEIN 2"/>
    <property type="match status" value="1"/>
</dbReference>
<feature type="region of interest" description="Disordered" evidence="3">
    <location>
        <begin position="262"/>
        <end position="306"/>
    </location>
</feature>
<evidence type="ECO:0000313" key="5">
    <source>
        <dbReference type="EMBL" id="RRT60855.1"/>
    </source>
</evidence>
<dbReference type="InterPro" id="IPR009071">
    <property type="entry name" value="HMG_box_dom"/>
</dbReference>
<dbReference type="AlphaFoldDB" id="A0A426ZA39"/>
<name>A0A426ZA39_ENSVE</name>
<sequence>MGEEEEVVETGAEMEEHKVAVEEVQPQVYPAPLHSHEEVVRDKLAFMESLRRFHSSMSTKFMYAALFSKFPDAYFSLSVVIEEKKWREVIAAFKFPPTTTSASFVLRRYYLSLLHHYEQVYYFRAQGSLIPPAVECVVHCKHDADGVSRVVRAASSQTRTPPGKLERGVVVSDSTMQTSKTRKRPLPEPQNRGEVAVNSLLSFSLKIDHYECIKCLVPTGPHNFTVTGSIDGKFEYGYMVTVKIGSDTLRGVLYHVHQPSASSSTLAKAPPETANAPSSSAVTRTRLRRRRGCRHRDPAHPKPNRSAYNFFFAEKHSKLKALYPHREREFSKMIGESWNKLSVYQDHGQKDKERYKREMQEYKEKLKLVQAEEVGRPEPSEVVTGELITFQGSFHGQSYTEAYICSLKAQDTNHASGTMKSPHATYGAQWRHGYRPCRSHSLLGGEPVLNPRRVAACYVRDAHEEIKRLADLLGEGRGAKKGVATAAKEAIVADLSSGLRVGWNFGDGRGRS</sequence>
<keyword evidence="1" id="KW-0238">DNA-binding</keyword>
<evidence type="ECO:0000256" key="1">
    <source>
        <dbReference type="PROSITE-ProRule" id="PRU00267"/>
    </source>
</evidence>
<dbReference type="InterPro" id="IPR001606">
    <property type="entry name" value="ARID_dom"/>
</dbReference>
<dbReference type="GO" id="GO:0003677">
    <property type="term" value="F:DNA binding"/>
    <property type="evidence" value="ECO:0007669"/>
    <property type="project" value="UniProtKB-UniRule"/>
</dbReference>
<dbReference type="Gene3D" id="1.10.30.10">
    <property type="entry name" value="High mobility group box domain"/>
    <property type="match status" value="1"/>
</dbReference>
<keyword evidence="1" id="KW-0539">Nucleus</keyword>
<proteinExistence type="predicted"/>
<dbReference type="SMART" id="SM01014">
    <property type="entry name" value="ARID"/>
    <property type="match status" value="1"/>
</dbReference>
<reference evidence="5 6" key="1">
    <citation type="journal article" date="2014" name="Agronomy (Basel)">
        <title>A Draft Genome Sequence for Ensete ventricosum, the Drought-Tolerant Tree Against Hunger.</title>
        <authorList>
            <person name="Harrison J."/>
            <person name="Moore K.A."/>
            <person name="Paszkiewicz K."/>
            <person name="Jones T."/>
            <person name="Grant M."/>
            <person name="Ambacheew D."/>
            <person name="Muzemil S."/>
            <person name="Studholme D.J."/>
        </authorList>
    </citation>
    <scope>NUCLEOTIDE SEQUENCE [LARGE SCALE GENOMIC DNA]</scope>
</reference>
<dbReference type="SMART" id="SM00398">
    <property type="entry name" value="HMG"/>
    <property type="match status" value="1"/>
</dbReference>
<dbReference type="Pfam" id="PF01388">
    <property type="entry name" value="ARID"/>
    <property type="match status" value="1"/>
</dbReference>
<feature type="region of interest" description="Disordered" evidence="3">
    <location>
        <begin position="171"/>
        <end position="191"/>
    </location>
</feature>
<organism evidence="5 6">
    <name type="scientific">Ensete ventricosum</name>
    <name type="common">Abyssinian banana</name>
    <name type="synonym">Musa ensete</name>
    <dbReference type="NCBI Taxonomy" id="4639"/>
    <lineage>
        <taxon>Eukaryota</taxon>
        <taxon>Viridiplantae</taxon>
        <taxon>Streptophyta</taxon>
        <taxon>Embryophyta</taxon>
        <taxon>Tracheophyta</taxon>
        <taxon>Spermatophyta</taxon>
        <taxon>Magnoliopsida</taxon>
        <taxon>Liliopsida</taxon>
        <taxon>Zingiberales</taxon>
        <taxon>Musaceae</taxon>
        <taxon>Ensete</taxon>
    </lineage>
</organism>
<accession>A0A426ZA39</accession>
<dbReference type="PANTHER" id="PTHR46691">
    <property type="entry name" value="HIGH MOBILITY GROUP B PROTEIN 9"/>
    <property type="match status" value="1"/>
</dbReference>
<gene>
    <name evidence="5" type="ORF">B296_00008224</name>
</gene>
<dbReference type="PROSITE" id="PS50118">
    <property type="entry name" value="HMG_BOX_2"/>
    <property type="match status" value="1"/>
</dbReference>
<evidence type="ECO:0000259" key="4">
    <source>
        <dbReference type="PROSITE" id="PS50118"/>
    </source>
</evidence>
<dbReference type="EMBL" id="AMZH03007622">
    <property type="protein sequence ID" value="RRT60855.1"/>
    <property type="molecule type" value="Genomic_DNA"/>
</dbReference>
<feature type="compositionally biased region" description="Basic residues" evidence="3">
    <location>
        <begin position="285"/>
        <end position="294"/>
    </location>
</feature>
<dbReference type="InterPro" id="IPR036431">
    <property type="entry name" value="ARID_dom_sf"/>
</dbReference>
<dbReference type="Proteomes" id="UP000287651">
    <property type="component" value="Unassembled WGS sequence"/>
</dbReference>
<comment type="caution">
    <text evidence="5">The sequence shown here is derived from an EMBL/GenBank/DDBJ whole genome shotgun (WGS) entry which is preliminary data.</text>
</comment>
<dbReference type="GO" id="GO:0005634">
    <property type="term" value="C:nucleus"/>
    <property type="evidence" value="ECO:0007669"/>
    <property type="project" value="UniProtKB-UniRule"/>
</dbReference>
<feature type="domain" description="HMG box" evidence="4">
    <location>
        <begin position="301"/>
        <end position="363"/>
    </location>
</feature>
<feature type="DNA-binding region" description="HMG box" evidence="1">
    <location>
        <begin position="301"/>
        <end position="363"/>
    </location>
</feature>
<dbReference type="InterPro" id="IPR036910">
    <property type="entry name" value="HMG_box_dom_sf"/>
</dbReference>
<protein>
    <recommendedName>
        <fullName evidence="4">HMG box domain-containing protein</fullName>
    </recommendedName>
</protein>
<evidence type="ECO:0000313" key="6">
    <source>
        <dbReference type="Proteomes" id="UP000287651"/>
    </source>
</evidence>
<dbReference type="SMART" id="SM00501">
    <property type="entry name" value="BRIGHT"/>
    <property type="match status" value="1"/>
</dbReference>
<evidence type="ECO:0000256" key="3">
    <source>
        <dbReference type="SAM" id="MobiDB-lite"/>
    </source>
</evidence>
<keyword evidence="2" id="KW-0175">Coiled coil</keyword>
<dbReference type="Gene3D" id="1.10.150.60">
    <property type="entry name" value="ARID DNA-binding domain"/>
    <property type="match status" value="1"/>
</dbReference>
<dbReference type="Pfam" id="PF00505">
    <property type="entry name" value="HMG_box"/>
    <property type="match status" value="1"/>
</dbReference>